<keyword evidence="3" id="KW-1185">Reference proteome</keyword>
<evidence type="ECO:0000313" key="2">
    <source>
        <dbReference type="EMBL" id="GLQ55524.1"/>
    </source>
</evidence>
<organism evidence="2 3">
    <name type="scientific">Devosia nitrariae</name>
    <dbReference type="NCBI Taxonomy" id="2071872"/>
    <lineage>
        <taxon>Bacteria</taxon>
        <taxon>Pseudomonadati</taxon>
        <taxon>Pseudomonadota</taxon>
        <taxon>Alphaproteobacteria</taxon>
        <taxon>Hyphomicrobiales</taxon>
        <taxon>Devosiaceae</taxon>
        <taxon>Devosia</taxon>
    </lineage>
</organism>
<dbReference type="RefSeq" id="WP_348523231.1">
    <property type="nucleotide sequence ID" value="NZ_BSNS01000011.1"/>
</dbReference>
<comment type="caution">
    <text evidence="2">The sequence shown here is derived from an EMBL/GenBank/DDBJ whole genome shotgun (WGS) entry which is preliminary data.</text>
</comment>
<dbReference type="PANTHER" id="PTHR43162:SF1">
    <property type="entry name" value="PRESTALK A DIFFERENTIATION PROTEIN A"/>
    <property type="match status" value="1"/>
</dbReference>
<dbReference type="Gene3D" id="3.90.25.10">
    <property type="entry name" value="UDP-galactose 4-epimerase, domain 1"/>
    <property type="match status" value="1"/>
</dbReference>
<protein>
    <submittedName>
        <fullName evidence="2">NmrA family transcriptional regulator</fullName>
    </submittedName>
</protein>
<feature type="domain" description="NAD(P)-binding" evidence="1">
    <location>
        <begin position="15"/>
        <end position="174"/>
    </location>
</feature>
<dbReference type="InterPro" id="IPR036291">
    <property type="entry name" value="NAD(P)-bd_dom_sf"/>
</dbReference>
<dbReference type="Gene3D" id="3.40.50.720">
    <property type="entry name" value="NAD(P)-binding Rossmann-like Domain"/>
    <property type="match status" value="1"/>
</dbReference>
<dbReference type="Proteomes" id="UP001156691">
    <property type="component" value="Unassembled WGS sequence"/>
</dbReference>
<accession>A0ABQ5W630</accession>
<evidence type="ECO:0000313" key="3">
    <source>
        <dbReference type="Proteomes" id="UP001156691"/>
    </source>
</evidence>
<reference evidence="3" key="1">
    <citation type="journal article" date="2019" name="Int. J. Syst. Evol. Microbiol.">
        <title>The Global Catalogue of Microorganisms (GCM) 10K type strain sequencing project: providing services to taxonomists for standard genome sequencing and annotation.</title>
        <authorList>
            <consortium name="The Broad Institute Genomics Platform"/>
            <consortium name="The Broad Institute Genome Sequencing Center for Infectious Disease"/>
            <person name="Wu L."/>
            <person name="Ma J."/>
        </authorList>
    </citation>
    <scope>NUCLEOTIDE SEQUENCE [LARGE SCALE GENOMIC DNA]</scope>
    <source>
        <strain evidence="3">NBRC 112416</strain>
    </source>
</reference>
<gene>
    <name evidence="2" type="ORF">GCM10010862_27830</name>
</gene>
<dbReference type="EMBL" id="BSNS01000011">
    <property type="protein sequence ID" value="GLQ55524.1"/>
    <property type="molecule type" value="Genomic_DNA"/>
</dbReference>
<name>A0ABQ5W630_9HYPH</name>
<dbReference type="Pfam" id="PF13460">
    <property type="entry name" value="NAD_binding_10"/>
    <property type="match status" value="1"/>
</dbReference>
<dbReference type="InterPro" id="IPR016040">
    <property type="entry name" value="NAD(P)-bd_dom"/>
</dbReference>
<sequence length="281" mass="30054">MTANKETPAPILVVGGNGKTGRRVADRLDALGKLARIGSRNAEPAFDWERPETWEAALAGASAAYVTYYPDLAVPGAPEAIEAFTKVALTNGVKRIVLLSGRGEPEAQRSEEMLKASGADWTILRCSWFAQNFSEAFLLEPVLSGEVYLPAGPVPEPFVDIDDVADVAVAALTEDGHVGKLYELTGPEAITFETAIAEIARATGRSIRFAKLPASEFAAALRADHVPQVIIDLMMLLFTEVLDGRNVAIADGVEQALGRPATSFADYVRRAAASGVWNQED</sequence>
<dbReference type="PANTHER" id="PTHR43162">
    <property type="match status" value="1"/>
</dbReference>
<proteinExistence type="predicted"/>
<dbReference type="SUPFAM" id="SSF51735">
    <property type="entry name" value="NAD(P)-binding Rossmann-fold domains"/>
    <property type="match status" value="1"/>
</dbReference>
<dbReference type="InterPro" id="IPR051604">
    <property type="entry name" value="Ergot_Alk_Oxidoreductase"/>
</dbReference>
<evidence type="ECO:0000259" key="1">
    <source>
        <dbReference type="Pfam" id="PF13460"/>
    </source>
</evidence>